<dbReference type="RefSeq" id="WP_345691602.1">
    <property type="nucleotide sequence ID" value="NZ_BAABIT010000001.1"/>
</dbReference>
<evidence type="ECO:0000313" key="2">
    <source>
        <dbReference type="Proteomes" id="UP001595829"/>
    </source>
</evidence>
<proteinExistence type="predicted"/>
<comment type="caution">
    <text evidence="1">The sequence shown here is derived from an EMBL/GenBank/DDBJ whole genome shotgun (WGS) entry which is preliminary data.</text>
</comment>
<dbReference type="InterPro" id="IPR001646">
    <property type="entry name" value="5peptide_repeat"/>
</dbReference>
<dbReference type="Gene3D" id="2.160.20.80">
    <property type="entry name" value="E3 ubiquitin-protein ligase SopA"/>
    <property type="match status" value="1"/>
</dbReference>
<dbReference type="InterPro" id="IPR051082">
    <property type="entry name" value="Pentapeptide-BTB/POZ_domain"/>
</dbReference>
<dbReference type="PANTHER" id="PTHR14136">
    <property type="entry name" value="BTB_POZ DOMAIN-CONTAINING PROTEIN KCTD9"/>
    <property type="match status" value="1"/>
</dbReference>
<dbReference type="Proteomes" id="UP001595829">
    <property type="component" value="Unassembled WGS sequence"/>
</dbReference>
<dbReference type="EMBL" id="JBHSJD010000001">
    <property type="protein sequence ID" value="MFC5020540.1"/>
    <property type="molecule type" value="Genomic_DNA"/>
</dbReference>
<organism evidence="1 2">
    <name type="scientific">Streptomyces coeruleoprunus</name>
    <dbReference type="NCBI Taxonomy" id="285563"/>
    <lineage>
        <taxon>Bacteria</taxon>
        <taxon>Bacillati</taxon>
        <taxon>Actinomycetota</taxon>
        <taxon>Actinomycetes</taxon>
        <taxon>Kitasatosporales</taxon>
        <taxon>Streptomycetaceae</taxon>
        <taxon>Streptomyces</taxon>
    </lineage>
</organism>
<dbReference type="Pfam" id="PF00805">
    <property type="entry name" value="Pentapeptide"/>
    <property type="match status" value="1"/>
</dbReference>
<dbReference type="PANTHER" id="PTHR14136:SF17">
    <property type="entry name" value="BTB_POZ DOMAIN-CONTAINING PROTEIN KCTD9"/>
    <property type="match status" value="1"/>
</dbReference>
<gene>
    <name evidence="1" type="ORF">ACFPM3_00020</name>
</gene>
<protein>
    <submittedName>
        <fullName evidence="1">Pentapeptide repeat-containing protein</fullName>
    </submittedName>
</protein>
<keyword evidence="2" id="KW-1185">Reference proteome</keyword>
<accession>A0ABV9X7V5</accession>
<dbReference type="SUPFAM" id="SSF141571">
    <property type="entry name" value="Pentapeptide repeat-like"/>
    <property type="match status" value="1"/>
</dbReference>
<reference evidence="2" key="1">
    <citation type="journal article" date="2019" name="Int. J. Syst. Evol. Microbiol.">
        <title>The Global Catalogue of Microorganisms (GCM) 10K type strain sequencing project: providing services to taxonomists for standard genome sequencing and annotation.</title>
        <authorList>
            <consortium name="The Broad Institute Genomics Platform"/>
            <consortium name="The Broad Institute Genome Sequencing Center for Infectious Disease"/>
            <person name="Wu L."/>
            <person name="Ma J."/>
        </authorList>
    </citation>
    <scope>NUCLEOTIDE SEQUENCE [LARGE SCALE GENOMIC DNA]</scope>
    <source>
        <strain evidence="2">CGMCC 4.1648</strain>
    </source>
</reference>
<name>A0ABV9X7V5_9ACTN</name>
<evidence type="ECO:0000313" key="1">
    <source>
        <dbReference type="EMBL" id="MFC5020540.1"/>
    </source>
</evidence>
<sequence>MDEITFGRVSLTLPGLDEPGLYLSNVESLENGRGIVQDFQYTGADLRALDLADVQLLTGRIADLRAAQFRLSEVRVNSVVFDTADLGNARWSDSKLSRVVFRNCRVMGATLAGLTLEDVLFDNCRLDYCTFEKNRAVGPVVFSKCSLTEASFFDCDLSGAVFDDCVLRRTEFGKGRYQGTDLRGNDLSAVFGVASLSKVIVDRVQQADMAHALLSELEVTFGDVLDGDR</sequence>